<dbReference type="EMBL" id="CABFVA020000088">
    <property type="protein sequence ID" value="VVM07338.1"/>
    <property type="molecule type" value="Genomic_DNA"/>
</dbReference>
<name>A0A5E6MPH7_9BACT</name>
<dbReference type="Proteomes" id="UP000334923">
    <property type="component" value="Unassembled WGS sequence"/>
</dbReference>
<sequence>MVRIALLVSLGLWLGVGLLGAQPAGEGGSATPASHGASASHHIEKRPTVPVLPEKPGKPPEAHPPKLKGIIPEGVRKGPNMINPLAPKEYGYGRRFMSKSAYTPHIPYSAGQTEVMTPGGGLELFSWEW</sequence>
<evidence type="ECO:0000313" key="3">
    <source>
        <dbReference type="Proteomes" id="UP000334923"/>
    </source>
</evidence>
<keyword evidence="3" id="KW-1185">Reference proteome</keyword>
<accession>A0A5E6MPH7</accession>
<gene>
    <name evidence="2" type="ORF">MAMT_01697</name>
</gene>
<feature type="region of interest" description="Disordered" evidence="1">
    <location>
        <begin position="24"/>
        <end position="82"/>
    </location>
</feature>
<dbReference type="AlphaFoldDB" id="A0A5E6MPH7"/>
<protein>
    <submittedName>
        <fullName evidence="2">Uncharacterized protein</fullName>
    </submittedName>
</protein>
<organism evidence="2 3">
    <name type="scientific">Methylacidimicrobium tartarophylax</name>
    <dbReference type="NCBI Taxonomy" id="1041768"/>
    <lineage>
        <taxon>Bacteria</taxon>
        <taxon>Pseudomonadati</taxon>
        <taxon>Verrucomicrobiota</taxon>
        <taxon>Methylacidimicrobium</taxon>
    </lineage>
</organism>
<evidence type="ECO:0000256" key="1">
    <source>
        <dbReference type="SAM" id="MobiDB-lite"/>
    </source>
</evidence>
<reference evidence="2 3" key="1">
    <citation type="submission" date="2019-09" db="EMBL/GenBank/DDBJ databases">
        <authorList>
            <person name="Cremers G."/>
        </authorList>
    </citation>
    <scope>NUCLEOTIDE SEQUENCE [LARGE SCALE GENOMIC DNA]</scope>
    <source>
        <strain evidence="2">4A</strain>
    </source>
</reference>
<proteinExistence type="predicted"/>
<feature type="compositionally biased region" description="Basic and acidic residues" evidence="1">
    <location>
        <begin position="55"/>
        <end position="64"/>
    </location>
</feature>
<evidence type="ECO:0000313" key="2">
    <source>
        <dbReference type="EMBL" id="VVM07338.1"/>
    </source>
</evidence>